<proteinExistence type="predicted"/>
<sequence>MALQQFEHPKFDWDTSDKYQEFLRFKQHVDFVFKGPLCDENVTEKAKAAWLGLWIGQQGREVYKTFQWDGDEQDKPETVLNKLEQYVRPTKNVRASRYRLFQRKQSDTETFDNFVKDLRLIVMDCGYTNPDDILVDVIIAGVRHSKVQERMLDKGDKLTLVNAIELGRQYEISQQQLKMIRGEEAVSAISQNPGSKQFTKGKSKQRHKQDSENRNGGKQPNSNSVIKKCTRCGLSKDHKKCPAKGTRCKFCNKFDHWKSVCHKRLSSLNVNSLSNHDFTPQSVQSVVYPDQVDSDSDSDLLQISATNYANKSGILSQDDKWLVKLSVASVPLSFRIDTGARCCIMVKSEFDKLKFDSSQVKSTSKTLKSYSNHTITPLCSVSVPVRNQNTIRDVHFEVVDIVQENVISGRVAEELGLIEQKQKHYYDSRRGAKELPPLNNDSEVRIALQPGKEWSPALVESKAGPRSYNVVSGNRKYRRNRKHIRQSTRLANTQIGSGSSSGSHVPELTPFEVHDELLETLKSPVVKSQSSTPEITQSFTPHKVGESSEITTRSGRTVKVPQKLNL</sequence>
<comment type="caution">
    <text evidence="2">The sequence shown here is derived from an EMBL/GenBank/DDBJ whole genome shotgun (WGS) entry which is preliminary data.</text>
</comment>
<name>A0ABQ9E7P7_TEGGR</name>
<accession>A0ABQ9E7P7</accession>
<dbReference type="PANTHER" id="PTHR33198:SF20">
    <property type="entry name" value="RETROTRANSPOSON GAG DOMAIN-CONTAINING PROTEIN"/>
    <property type="match status" value="1"/>
</dbReference>
<dbReference type="InterPro" id="IPR021109">
    <property type="entry name" value="Peptidase_aspartic_dom_sf"/>
</dbReference>
<feature type="compositionally biased region" description="Basic residues" evidence="1">
    <location>
        <begin position="475"/>
        <end position="486"/>
    </location>
</feature>
<organism evidence="2 4">
    <name type="scientific">Tegillarca granosa</name>
    <name type="common">Malaysian cockle</name>
    <name type="synonym">Anadara granosa</name>
    <dbReference type="NCBI Taxonomy" id="220873"/>
    <lineage>
        <taxon>Eukaryota</taxon>
        <taxon>Metazoa</taxon>
        <taxon>Spiralia</taxon>
        <taxon>Lophotrochozoa</taxon>
        <taxon>Mollusca</taxon>
        <taxon>Bivalvia</taxon>
        <taxon>Autobranchia</taxon>
        <taxon>Pteriomorphia</taxon>
        <taxon>Arcoida</taxon>
        <taxon>Arcoidea</taxon>
        <taxon>Arcidae</taxon>
        <taxon>Tegillarca</taxon>
    </lineage>
</organism>
<dbReference type="Gene3D" id="2.40.70.10">
    <property type="entry name" value="Acid Proteases"/>
    <property type="match status" value="1"/>
</dbReference>
<feature type="compositionally biased region" description="Polar residues" evidence="1">
    <location>
        <begin position="487"/>
        <end position="503"/>
    </location>
</feature>
<evidence type="ECO:0000313" key="3">
    <source>
        <dbReference type="EMBL" id="KAJ8307929.1"/>
    </source>
</evidence>
<dbReference type="EMBL" id="JARBDR010000919">
    <property type="protein sequence ID" value="KAJ8300374.1"/>
    <property type="molecule type" value="Genomic_DNA"/>
</dbReference>
<feature type="region of interest" description="Disordered" evidence="1">
    <location>
        <begin position="469"/>
        <end position="507"/>
    </location>
</feature>
<dbReference type="EMBL" id="JARBDR010000678">
    <property type="protein sequence ID" value="KAJ8307929.1"/>
    <property type="molecule type" value="Genomic_DNA"/>
</dbReference>
<feature type="compositionally biased region" description="Polar residues" evidence="1">
    <location>
        <begin position="188"/>
        <end position="198"/>
    </location>
</feature>
<evidence type="ECO:0000256" key="1">
    <source>
        <dbReference type="SAM" id="MobiDB-lite"/>
    </source>
</evidence>
<feature type="compositionally biased region" description="Polar residues" evidence="1">
    <location>
        <begin position="526"/>
        <end position="540"/>
    </location>
</feature>
<protein>
    <submittedName>
        <fullName evidence="2">Uncharacterized protein</fullName>
    </submittedName>
</protein>
<gene>
    <name evidence="3" type="ORF">KUTeg_014519</name>
    <name evidence="2" type="ORF">KUTeg_021893</name>
</gene>
<evidence type="ECO:0000313" key="4">
    <source>
        <dbReference type="Proteomes" id="UP001217089"/>
    </source>
</evidence>
<reference evidence="2 4" key="1">
    <citation type="submission" date="2022-12" db="EMBL/GenBank/DDBJ databases">
        <title>Chromosome-level genome of Tegillarca granosa.</title>
        <authorList>
            <person name="Kim J."/>
        </authorList>
    </citation>
    <scope>NUCLEOTIDE SEQUENCE [LARGE SCALE GENOMIC DNA]</scope>
    <source>
        <strain evidence="2">Teg-2019</strain>
        <tissue evidence="2">Adductor muscle</tissue>
    </source>
</reference>
<dbReference type="Proteomes" id="UP001217089">
    <property type="component" value="Unassembled WGS sequence"/>
</dbReference>
<dbReference type="PANTHER" id="PTHR33198">
    <property type="entry name" value="ANK_REP_REGION DOMAIN-CONTAINING PROTEIN-RELATED"/>
    <property type="match status" value="1"/>
</dbReference>
<keyword evidence="4" id="KW-1185">Reference proteome</keyword>
<feature type="region of interest" description="Disordered" evidence="1">
    <location>
        <begin position="524"/>
        <end position="566"/>
    </location>
</feature>
<evidence type="ECO:0000313" key="2">
    <source>
        <dbReference type="EMBL" id="KAJ8300374.1"/>
    </source>
</evidence>
<feature type="region of interest" description="Disordered" evidence="1">
    <location>
        <begin position="188"/>
        <end position="222"/>
    </location>
</feature>